<evidence type="ECO:0000313" key="3">
    <source>
        <dbReference type="Proteomes" id="UP000177987"/>
    </source>
</evidence>
<sequence>METETVVPPHKKKFLTLIVLVVVIIFVVLVVNQKRNVAPTPTPQVAELSQEPQKIDFGTNMPTDFPTDIPVEKGVKVEQSYSLNYAGQKQLTIVFLSTKTVKENYTLYADFLKKQNWNISNKYESANVSSLYGTKESNDINVTISENISAAGVKSQVSISVLKK</sequence>
<keyword evidence="1" id="KW-0472">Membrane</keyword>
<protein>
    <submittedName>
        <fullName evidence="2">Uncharacterized protein</fullName>
    </submittedName>
</protein>
<reference evidence="2 3" key="1">
    <citation type="journal article" date="2016" name="Nat. Commun.">
        <title>Thousands of microbial genomes shed light on interconnected biogeochemical processes in an aquifer system.</title>
        <authorList>
            <person name="Anantharaman K."/>
            <person name="Brown C.T."/>
            <person name="Hug L.A."/>
            <person name="Sharon I."/>
            <person name="Castelle C.J."/>
            <person name="Probst A.J."/>
            <person name="Thomas B.C."/>
            <person name="Singh A."/>
            <person name="Wilkins M.J."/>
            <person name="Karaoz U."/>
            <person name="Brodie E.L."/>
            <person name="Williams K.H."/>
            <person name="Hubbard S.S."/>
            <person name="Banfield J.F."/>
        </authorList>
    </citation>
    <scope>NUCLEOTIDE SEQUENCE [LARGE SCALE GENOMIC DNA]</scope>
</reference>
<comment type="caution">
    <text evidence="2">The sequence shown here is derived from an EMBL/GenBank/DDBJ whole genome shotgun (WGS) entry which is preliminary data.</text>
</comment>
<evidence type="ECO:0000313" key="2">
    <source>
        <dbReference type="EMBL" id="OHA84383.1"/>
    </source>
</evidence>
<keyword evidence="1" id="KW-0812">Transmembrane</keyword>
<evidence type="ECO:0000256" key="1">
    <source>
        <dbReference type="SAM" id="Phobius"/>
    </source>
</evidence>
<keyword evidence="1" id="KW-1133">Transmembrane helix</keyword>
<dbReference type="EMBL" id="MHUW01000001">
    <property type="protein sequence ID" value="OHA84383.1"/>
    <property type="molecule type" value="Genomic_DNA"/>
</dbReference>
<dbReference type="AlphaFoldDB" id="A0A1G2SH37"/>
<gene>
    <name evidence="2" type="ORF">A2937_01435</name>
</gene>
<name>A0A1G2SH37_9BACT</name>
<organism evidence="2 3">
    <name type="scientific">Candidatus Yonathbacteria bacterium RIFCSPLOWO2_01_FULL_47_33b</name>
    <dbReference type="NCBI Taxonomy" id="1802727"/>
    <lineage>
        <taxon>Bacteria</taxon>
        <taxon>Candidatus Yonathiibacteriota</taxon>
    </lineage>
</organism>
<proteinExistence type="predicted"/>
<dbReference type="Proteomes" id="UP000177987">
    <property type="component" value="Unassembled WGS sequence"/>
</dbReference>
<accession>A0A1G2SH37</accession>
<feature type="transmembrane region" description="Helical" evidence="1">
    <location>
        <begin position="14"/>
        <end position="31"/>
    </location>
</feature>